<dbReference type="HOGENOM" id="CLU_368156_0_0_1"/>
<evidence type="ECO:0000256" key="6">
    <source>
        <dbReference type="ARBA" id="ARBA00023125"/>
    </source>
</evidence>
<evidence type="ECO:0000256" key="3">
    <source>
        <dbReference type="ARBA" id="ARBA00017411"/>
    </source>
</evidence>
<evidence type="ECO:0000256" key="2">
    <source>
        <dbReference type="ARBA" id="ARBA00004574"/>
    </source>
</evidence>
<dbReference type="PANTHER" id="PTHR13989:SF33">
    <property type="entry name" value="CST COMPLEX SUBUNIT STN1"/>
    <property type="match status" value="1"/>
</dbReference>
<dbReference type="Proteomes" id="UP000001593">
    <property type="component" value="Unassembled WGS sequence"/>
</dbReference>
<keyword evidence="10" id="KW-1185">Reference proteome</keyword>
<evidence type="ECO:0000256" key="7">
    <source>
        <dbReference type="ARBA" id="ARBA00023242"/>
    </source>
</evidence>
<evidence type="ECO:0000256" key="4">
    <source>
        <dbReference type="ARBA" id="ARBA00022454"/>
    </source>
</evidence>
<protein>
    <recommendedName>
        <fullName evidence="3">CST complex subunit STN1</fullName>
    </recommendedName>
    <alternativeName>
        <fullName evidence="8">Suppressor of cdc thirteen homolog</fullName>
    </alternativeName>
</protein>
<keyword evidence="6" id="KW-0238">DNA-binding</keyword>
<evidence type="ECO:0000256" key="1">
    <source>
        <dbReference type="ARBA" id="ARBA00004123"/>
    </source>
</evidence>
<dbReference type="InterPro" id="IPR012340">
    <property type="entry name" value="NA-bd_OB-fold"/>
</dbReference>
<keyword evidence="5" id="KW-0779">Telomere</keyword>
<gene>
    <name evidence="9" type="ORF">NEMVEDRAFT_v1g239675</name>
</gene>
<dbReference type="GO" id="GO:0000781">
    <property type="term" value="C:chromosome, telomeric region"/>
    <property type="evidence" value="ECO:0007669"/>
    <property type="project" value="UniProtKB-SubCell"/>
</dbReference>
<dbReference type="EMBL" id="DS469524">
    <property type="protein sequence ID" value="EDO46763.1"/>
    <property type="molecule type" value="Genomic_DNA"/>
</dbReference>
<name>A7RNY9_NEMVE</name>
<organism evidence="9 10">
    <name type="scientific">Nematostella vectensis</name>
    <name type="common">Starlet sea anemone</name>
    <dbReference type="NCBI Taxonomy" id="45351"/>
    <lineage>
        <taxon>Eukaryota</taxon>
        <taxon>Metazoa</taxon>
        <taxon>Cnidaria</taxon>
        <taxon>Anthozoa</taxon>
        <taxon>Hexacorallia</taxon>
        <taxon>Actiniaria</taxon>
        <taxon>Edwardsiidae</taxon>
        <taxon>Nematostella</taxon>
    </lineage>
</organism>
<dbReference type="GO" id="GO:0005634">
    <property type="term" value="C:nucleus"/>
    <property type="evidence" value="ECO:0007669"/>
    <property type="project" value="UniProtKB-SubCell"/>
</dbReference>
<keyword evidence="7" id="KW-0539">Nucleus</keyword>
<evidence type="ECO:0000256" key="5">
    <source>
        <dbReference type="ARBA" id="ARBA00022895"/>
    </source>
</evidence>
<evidence type="ECO:0000313" key="9">
    <source>
        <dbReference type="EMBL" id="EDO46763.1"/>
    </source>
</evidence>
<evidence type="ECO:0000256" key="8">
    <source>
        <dbReference type="ARBA" id="ARBA00030039"/>
    </source>
</evidence>
<dbReference type="GO" id="GO:0003677">
    <property type="term" value="F:DNA binding"/>
    <property type="evidence" value="ECO:0007669"/>
    <property type="project" value="UniProtKB-KW"/>
</dbReference>
<dbReference type="SUPFAM" id="SSF50249">
    <property type="entry name" value="Nucleic acid-binding proteins"/>
    <property type="match status" value="1"/>
</dbReference>
<keyword evidence="4" id="KW-0158">Chromosome</keyword>
<dbReference type="PhylomeDB" id="A7RNY9"/>
<accession>A7RNY9</accession>
<dbReference type="InterPro" id="IPR040260">
    <property type="entry name" value="RFA2-like"/>
</dbReference>
<dbReference type="STRING" id="45351.A7RNY9"/>
<proteinExistence type="predicted"/>
<dbReference type="PANTHER" id="PTHR13989">
    <property type="entry name" value="REPLICATION PROTEIN A-RELATED"/>
    <property type="match status" value="1"/>
</dbReference>
<dbReference type="Gene3D" id="2.40.50.140">
    <property type="entry name" value="Nucleic acid-binding proteins"/>
    <property type="match status" value="1"/>
</dbReference>
<comment type="subcellular location">
    <subcellularLocation>
        <location evidence="2">Chromosome</location>
        <location evidence="2">Telomere</location>
    </subcellularLocation>
    <subcellularLocation>
        <location evidence="1">Nucleus</location>
    </subcellularLocation>
</comment>
<sequence>MSGNNSLYSKYKPISYYGILECCWTLFCFCMDDLPVDDGSGSIDCCQWQKDDPDEDRITLELGELICVQGKITAFREKRQITVDFIYPLEDKNSEVLFWLDVLHLRKTVYSKPFNPSGELNSSEASLPTLKDLAQHIRGLLKDGNIGFRSICSQKKVQELAELVQVTGDGTKVDSNSTATTIRKALRLLEKDGAIYHRDASDNYEVITHSKHLAPAILNIVQHCTKDLNSIALKAFMILPSLILQKPSATSKSKEHSAAIERVSLWKQGDLNILMKEIRFIQSRFVNSKKARSVEDISRTFAKLIFQGKLSAAIEMLDRENSSGLLKLSDDVLTQLKEKHPSLAEIGEESLLHGPTGLVPPVIFDLIDEQRIFDSALKPKGSTGPSGMDAELYRRILCSKNFATEGKTLREEIAILTRNLLKFNYQPSLLEAYTACRGIPLDKKPGVRPIGVGEVLRRIMGKTASSTFKEEIKEAAGPLQVCAGHSAGVEAAIHAMSQGGIGIPDLKREAPEQFKASSDITAIHVDSIVAQSSSMPANEQLEELKRDINTQRRASAKSRRDRIDESLSPDLLHAVQQTRDKEASSWLNATPIEKRGFVAQRHDTIRDLLTAHISKVCKNVETEPLLQPLDNEVFNLQSTVTSKEARLDIKAGGFWTPGVTAFFDVRVTHVNSQSNQNKPTETIFREQENEKKRKYNQRIINVEMGTFTPLVFGTNGGMGVDCKNFLKSLAEKLSIKNGEAYASVISHGYVSDFLSQF</sequence>
<reference evidence="9 10" key="1">
    <citation type="journal article" date="2007" name="Science">
        <title>Sea anemone genome reveals ancestral eumetazoan gene repertoire and genomic organization.</title>
        <authorList>
            <person name="Putnam N.H."/>
            <person name="Srivastava M."/>
            <person name="Hellsten U."/>
            <person name="Dirks B."/>
            <person name="Chapman J."/>
            <person name="Salamov A."/>
            <person name="Terry A."/>
            <person name="Shapiro H."/>
            <person name="Lindquist E."/>
            <person name="Kapitonov V.V."/>
            <person name="Jurka J."/>
            <person name="Genikhovich G."/>
            <person name="Grigoriev I.V."/>
            <person name="Lucas S.M."/>
            <person name="Steele R.E."/>
            <person name="Finnerty J.R."/>
            <person name="Technau U."/>
            <person name="Martindale M.Q."/>
            <person name="Rokhsar D.S."/>
        </authorList>
    </citation>
    <scope>NUCLEOTIDE SEQUENCE [LARGE SCALE GENOMIC DNA]</scope>
    <source>
        <strain evidence="10">CH2 X CH6</strain>
    </source>
</reference>
<dbReference type="InParanoid" id="A7RNY9"/>
<dbReference type="AlphaFoldDB" id="A7RNY9"/>
<evidence type="ECO:0000313" key="10">
    <source>
        <dbReference type="Proteomes" id="UP000001593"/>
    </source>
</evidence>